<sequence length="277" mass="30158">MKIQGDGVGLAAEVRGRGDGPTLVLLHGYPDTRRVWDGVVERLAPRFRVVTYDVRGAGESGRPRPRAAYRFVHLMNDLRAVLDAVGGDGPVHLAGHDWGSIQGWEAVTTMPERFASYTSISGPCLDHAGMWGRDGAPPSARLAQALHSWYIGFFQLPLLPELGWRTGMAARIIARSEGMPGHGHFAPTLSRDGAAGVSLYRANMPDRLLHPRKRTTDVPVQVVIAEKDPFVTPRLAAEAPRPYASDLRTVRLAARHWAPVTHAAEVAELIAAHADEN</sequence>
<feature type="domain" description="AB hydrolase-1" evidence="1">
    <location>
        <begin position="21"/>
        <end position="261"/>
    </location>
</feature>
<protein>
    <recommendedName>
        <fullName evidence="1">AB hydrolase-1 domain-containing protein</fullName>
    </recommendedName>
</protein>
<dbReference type="SUPFAM" id="SSF53474">
    <property type="entry name" value="alpha/beta-Hydrolases"/>
    <property type="match status" value="1"/>
</dbReference>
<evidence type="ECO:0000313" key="3">
    <source>
        <dbReference type="Proteomes" id="UP001500665"/>
    </source>
</evidence>
<dbReference type="Pfam" id="PF00561">
    <property type="entry name" value="Abhydrolase_1"/>
    <property type="match status" value="1"/>
</dbReference>
<dbReference type="Gene3D" id="3.40.50.1820">
    <property type="entry name" value="alpha/beta hydrolase"/>
    <property type="match status" value="1"/>
</dbReference>
<organism evidence="2 3">
    <name type="scientific">Actinocorallia libanotica</name>
    <dbReference type="NCBI Taxonomy" id="46162"/>
    <lineage>
        <taxon>Bacteria</taxon>
        <taxon>Bacillati</taxon>
        <taxon>Actinomycetota</taxon>
        <taxon>Actinomycetes</taxon>
        <taxon>Streptosporangiales</taxon>
        <taxon>Thermomonosporaceae</taxon>
        <taxon>Actinocorallia</taxon>
    </lineage>
</organism>
<keyword evidence="3" id="KW-1185">Reference proteome</keyword>
<dbReference type="EMBL" id="BAAAHH010000061">
    <property type="protein sequence ID" value="GAA0969111.1"/>
    <property type="molecule type" value="Genomic_DNA"/>
</dbReference>
<comment type="caution">
    <text evidence="2">The sequence shown here is derived from an EMBL/GenBank/DDBJ whole genome shotgun (WGS) entry which is preliminary data.</text>
</comment>
<dbReference type="InterPro" id="IPR000073">
    <property type="entry name" value="AB_hydrolase_1"/>
</dbReference>
<dbReference type="InterPro" id="IPR029058">
    <property type="entry name" value="AB_hydrolase_fold"/>
</dbReference>
<name>A0ABP4CKW0_9ACTN</name>
<evidence type="ECO:0000313" key="2">
    <source>
        <dbReference type="EMBL" id="GAA0969111.1"/>
    </source>
</evidence>
<dbReference type="PANTHER" id="PTHR43329">
    <property type="entry name" value="EPOXIDE HYDROLASE"/>
    <property type="match status" value="1"/>
</dbReference>
<proteinExistence type="predicted"/>
<reference evidence="3" key="1">
    <citation type="journal article" date="2019" name="Int. J. Syst. Evol. Microbiol.">
        <title>The Global Catalogue of Microorganisms (GCM) 10K type strain sequencing project: providing services to taxonomists for standard genome sequencing and annotation.</title>
        <authorList>
            <consortium name="The Broad Institute Genomics Platform"/>
            <consortium name="The Broad Institute Genome Sequencing Center for Infectious Disease"/>
            <person name="Wu L."/>
            <person name="Ma J."/>
        </authorList>
    </citation>
    <scope>NUCLEOTIDE SEQUENCE [LARGE SCALE GENOMIC DNA]</scope>
    <source>
        <strain evidence="3">JCM 10696</strain>
    </source>
</reference>
<accession>A0ABP4CKW0</accession>
<gene>
    <name evidence="2" type="ORF">GCM10009550_75500</name>
</gene>
<evidence type="ECO:0000259" key="1">
    <source>
        <dbReference type="Pfam" id="PF00561"/>
    </source>
</evidence>
<dbReference type="Proteomes" id="UP001500665">
    <property type="component" value="Unassembled WGS sequence"/>
</dbReference>